<proteinExistence type="predicted"/>
<dbReference type="OrthoDB" id="715693at2759"/>
<keyword evidence="3" id="KW-1185">Reference proteome</keyword>
<sequence length="409" mass="45298">MSSIRTTAQDYIQIHVAFRSGASGQQVGPPPAWILLDMDAVVADRRNATTASALTSTGHAIHVTLFAADPPRDSYLCVQGKTIIGMKPRILYSWGDLVLLSVPLPGHADVTDHFIYRVGPQRPSLQLLQDLHFDPSLHLHNAAVGVLPSGEHFVVATVTPWPSHDGTAGTYMLHVFRSDRGGWESTTVELEKVIALGGGELGWVDLRRGILVVDVLNDDDELGPRTRAIPLPKLLPSNRLKLWRRHQEHHRPAREYRDVVVCAADGSIRRVEMEHQMRRSLPDIVDVSAADVLHDSDLPMDRCCDDDKVVTWHRAASSDCWRKERLVHVADILKNDPGHTSLLREMGGFGGEPDLTVAKLEMDVPFLSVDGGDVVYIMSRVRGTDTMTWAVAVDMEKKTLDKPFPVTPT</sequence>
<dbReference type="InterPro" id="IPR011676">
    <property type="entry name" value="DUF1618"/>
</dbReference>
<dbReference type="AlphaFoldDB" id="A0A835BZV8"/>
<organism evidence="2 3">
    <name type="scientific">Digitaria exilis</name>
    <dbReference type="NCBI Taxonomy" id="1010633"/>
    <lineage>
        <taxon>Eukaryota</taxon>
        <taxon>Viridiplantae</taxon>
        <taxon>Streptophyta</taxon>
        <taxon>Embryophyta</taxon>
        <taxon>Tracheophyta</taxon>
        <taxon>Spermatophyta</taxon>
        <taxon>Magnoliopsida</taxon>
        <taxon>Liliopsida</taxon>
        <taxon>Poales</taxon>
        <taxon>Poaceae</taxon>
        <taxon>PACMAD clade</taxon>
        <taxon>Panicoideae</taxon>
        <taxon>Panicodae</taxon>
        <taxon>Paniceae</taxon>
        <taxon>Anthephorinae</taxon>
        <taxon>Digitaria</taxon>
    </lineage>
</organism>
<evidence type="ECO:0000313" key="2">
    <source>
        <dbReference type="EMBL" id="KAF8718134.1"/>
    </source>
</evidence>
<dbReference type="PANTHER" id="PTHR33074">
    <property type="entry name" value="EXPRESSED PROTEIN-RELATED"/>
    <property type="match status" value="1"/>
</dbReference>
<reference evidence="2" key="1">
    <citation type="submission" date="2020-07" db="EMBL/GenBank/DDBJ databases">
        <title>Genome sequence and genetic diversity analysis of an under-domesticated orphan crop, white fonio (Digitaria exilis).</title>
        <authorList>
            <person name="Bennetzen J.L."/>
            <person name="Chen S."/>
            <person name="Ma X."/>
            <person name="Wang X."/>
            <person name="Yssel A.E.J."/>
            <person name="Chaluvadi S.R."/>
            <person name="Johnson M."/>
            <person name="Gangashetty P."/>
            <person name="Hamidou F."/>
            <person name="Sanogo M.D."/>
            <person name="Zwaenepoel A."/>
            <person name="Wallace J."/>
            <person name="Van De Peer Y."/>
            <person name="Van Deynze A."/>
        </authorList>
    </citation>
    <scope>NUCLEOTIDE SEQUENCE</scope>
    <source>
        <tissue evidence="2">Leaves</tissue>
    </source>
</reference>
<protein>
    <recommendedName>
        <fullName evidence="1">DUF1618 domain-containing protein</fullName>
    </recommendedName>
</protein>
<evidence type="ECO:0000313" key="3">
    <source>
        <dbReference type="Proteomes" id="UP000636709"/>
    </source>
</evidence>
<name>A0A835BZV8_9POAL</name>
<evidence type="ECO:0000259" key="1">
    <source>
        <dbReference type="Pfam" id="PF07762"/>
    </source>
</evidence>
<feature type="domain" description="DUF1618" evidence="1">
    <location>
        <begin position="203"/>
        <end position="376"/>
    </location>
</feature>
<dbReference type="EMBL" id="JACEFO010001712">
    <property type="protein sequence ID" value="KAF8718134.1"/>
    <property type="molecule type" value="Genomic_DNA"/>
</dbReference>
<dbReference type="Pfam" id="PF07762">
    <property type="entry name" value="DUF1618"/>
    <property type="match status" value="1"/>
</dbReference>
<gene>
    <name evidence="2" type="ORF">HU200_025621</name>
</gene>
<comment type="caution">
    <text evidence="2">The sequence shown here is derived from an EMBL/GenBank/DDBJ whole genome shotgun (WGS) entry which is preliminary data.</text>
</comment>
<accession>A0A835BZV8</accession>
<dbReference type="Proteomes" id="UP000636709">
    <property type="component" value="Unassembled WGS sequence"/>
</dbReference>